<name>A0A9J5W903_SOLCO</name>
<organism evidence="2 3">
    <name type="scientific">Solanum commersonii</name>
    <name type="common">Commerson's wild potato</name>
    <name type="synonym">Commerson's nightshade</name>
    <dbReference type="NCBI Taxonomy" id="4109"/>
    <lineage>
        <taxon>Eukaryota</taxon>
        <taxon>Viridiplantae</taxon>
        <taxon>Streptophyta</taxon>
        <taxon>Embryophyta</taxon>
        <taxon>Tracheophyta</taxon>
        <taxon>Spermatophyta</taxon>
        <taxon>Magnoliopsida</taxon>
        <taxon>eudicotyledons</taxon>
        <taxon>Gunneridae</taxon>
        <taxon>Pentapetalae</taxon>
        <taxon>asterids</taxon>
        <taxon>lamiids</taxon>
        <taxon>Solanales</taxon>
        <taxon>Solanaceae</taxon>
        <taxon>Solanoideae</taxon>
        <taxon>Solaneae</taxon>
        <taxon>Solanum</taxon>
    </lineage>
</organism>
<comment type="caution">
    <text evidence="2">The sequence shown here is derived from an EMBL/GenBank/DDBJ whole genome shotgun (WGS) entry which is preliminary data.</text>
</comment>
<protein>
    <submittedName>
        <fullName evidence="2">Uncharacterized protein</fullName>
    </submittedName>
</protein>
<feature type="region of interest" description="Disordered" evidence="1">
    <location>
        <begin position="1"/>
        <end position="32"/>
    </location>
</feature>
<evidence type="ECO:0000313" key="3">
    <source>
        <dbReference type="Proteomes" id="UP000824120"/>
    </source>
</evidence>
<gene>
    <name evidence="2" type="ORF">H5410_061835</name>
</gene>
<proteinExistence type="predicted"/>
<dbReference type="EMBL" id="JACXVP010000012">
    <property type="protein sequence ID" value="KAG5572069.1"/>
    <property type="molecule type" value="Genomic_DNA"/>
</dbReference>
<keyword evidence="3" id="KW-1185">Reference proteome</keyword>
<dbReference type="AlphaFoldDB" id="A0A9J5W903"/>
<evidence type="ECO:0000313" key="2">
    <source>
        <dbReference type="EMBL" id="KAG5572069.1"/>
    </source>
</evidence>
<reference evidence="2 3" key="1">
    <citation type="submission" date="2020-09" db="EMBL/GenBank/DDBJ databases">
        <title>De no assembly of potato wild relative species, Solanum commersonii.</title>
        <authorList>
            <person name="Cho K."/>
        </authorList>
    </citation>
    <scope>NUCLEOTIDE SEQUENCE [LARGE SCALE GENOMIC DNA]</scope>
    <source>
        <strain evidence="2">LZ3.2</strain>
        <tissue evidence="2">Leaf</tissue>
    </source>
</reference>
<dbReference type="Proteomes" id="UP000824120">
    <property type="component" value="Chromosome 12"/>
</dbReference>
<evidence type="ECO:0000256" key="1">
    <source>
        <dbReference type="SAM" id="MobiDB-lite"/>
    </source>
</evidence>
<sequence length="93" mass="10358">MAISDLKSHTTGTATPEKAKGHEEPSDLGLIRPKIGYKEEEGSKSNGGIQEIQRSIQKSKDCNTLQIFRFEKVGSLNLLALKSSLLLYIRYYS</sequence>
<accession>A0A9J5W903</accession>